<sequence length="923" mass="99722">MRMQVLGPVRVWHGDDAVDLGSSGERAVLGLLALANGQSLSRAELVDALWGPEPPPTARNIIQTRIKRLRQALEPGRQSYSPSGVLPTVGDGYALVTSTIDLDLERFRQLTSDAATAQQDGDFHAAAALLAAALELWRGDPLADVPVLATHLKVTTLAEQRRTALVRYGEALLATGEDATAALETAVADQPLDEAAVALLVRAYRAAGQRARAFATYHAIRRRLADDLGIDPGPDLAAAHAALLTDEPAAAADVPAQLPIDLATFVGRVDDLRRLDKQVRTESPVVVCVCGTAGVGKTTLVTHWAHRMTDHFPDGQLFADLHGFDEHGAGTDPAEVLRGFLEALRIRPARIPSTLDGRMNLYRSQLAGRRMLIVLDNARDAGQVRPLLPGSLGCLVLVTSRTQLTGLVAANNAYPLRLDLLPDAEARHVLERRLGTERIAGEPAAVAEIVERCAGLPLALAVVAARAATYPDFRLAEIAAELRAGLGGFASGDGATDLWTVFSASYRALAPPEQRLFRLLSLHPGHGVTAPVAAALVDEPLPATRRHLAELTRTHLLTEHRPGRYTVHDLLRAYAEQIDAEQIAAEQVDLAENADDDRAAARHRMLTHYRTAARAAAVLIDPHRSPVGPDTDPVPVDGIADTEQAMAWFAAERSVLLAVIAAAERVGLHEDVYDLAQLFAVFLQRRGHYQDLADTQHAALRAAGRIGGPTVQARSHRGIATAYFRLCRYDESETHLQHALDLSRECGDAKGTAYTHLAFSTLFQEQGGRDEPALGHARHALDLFQEIGDATGQARSLNILGWLHTRLGDRDAAIAACEKALARLEELGDRHGQGMTWDSIGYAHHESGDLDRAIACYRRAIDLLADAGDRYIGAESLDRLGDCHAAQGDLRAALDAWRTAVTVLDDLGHPRADAVRKKLRQRR</sequence>
<dbReference type="SUPFAM" id="SSF52540">
    <property type="entry name" value="P-loop containing nucleoside triphosphate hydrolases"/>
    <property type="match status" value="1"/>
</dbReference>
<gene>
    <name evidence="8" type="ORF">Vau01_109020</name>
</gene>
<dbReference type="SMART" id="SM01043">
    <property type="entry name" value="BTAD"/>
    <property type="match status" value="1"/>
</dbReference>
<dbReference type="InterPro" id="IPR001867">
    <property type="entry name" value="OmpR/PhoB-type_DNA-bd"/>
</dbReference>
<dbReference type="InterPro" id="IPR051677">
    <property type="entry name" value="AfsR-DnrI-RedD_regulator"/>
</dbReference>
<dbReference type="GO" id="GO:0043531">
    <property type="term" value="F:ADP binding"/>
    <property type="evidence" value="ECO:0007669"/>
    <property type="project" value="InterPro"/>
</dbReference>
<dbReference type="InterPro" id="IPR027417">
    <property type="entry name" value="P-loop_NTPase"/>
</dbReference>
<evidence type="ECO:0000259" key="7">
    <source>
        <dbReference type="PROSITE" id="PS51755"/>
    </source>
</evidence>
<dbReference type="PANTHER" id="PTHR35807:SF1">
    <property type="entry name" value="TRANSCRIPTIONAL REGULATOR REDD"/>
    <property type="match status" value="1"/>
</dbReference>
<dbReference type="Pfam" id="PF03704">
    <property type="entry name" value="BTAD"/>
    <property type="match status" value="1"/>
</dbReference>
<keyword evidence="3 6" id="KW-0238">DNA-binding</keyword>
<dbReference type="PANTHER" id="PTHR35807">
    <property type="entry name" value="TRANSCRIPTIONAL REGULATOR REDD-RELATED"/>
    <property type="match status" value="1"/>
</dbReference>
<protein>
    <submittedName>
        <fullName evidence="8">SARP family transcriptional regulator</fullName>
    </submittedName>
</protein>
<dbReference type="InterPro" id="IPR019734">
    <property type="entry name" value="TPR_rpt"/>
</dbReference>
<keyword evidence="2" id="KW-0805">Transcription regulation</keyword>
<dbReference type="PROSITE" id="PS50005">
    <property type="entry name" value="TPR"/>
    <property type="match status" value="1"/>
</dbReference>
<evidence type="ECO:0000256" key="3">
    <source>
        <dbReference type="ARBA" id="ARBA00023125"/>
    </source>
</evidence>
<organism evidence="8 9">
    <name type="scientific">Virgisporangium aurantiacum</name>
    <dbReference type="NCBI Taxonomy" id="175570"/>
    <lineage>
        <taxon>Bacteria</taxon>
        <taxon>Bacillati</taxon>
        <taxon>Actinomycetota</taxon>
        <taxon>Actinomycetes</taxon>
        <taxon>Micromonosporales</taxon>
        <taxon>Micromonosporaceae</taxon>
        <taxon>Virgisporangium</taxon>
    </lineage>
</organism>
<dbReference type="Gene3D" id="3.40.50.300">
    <property type="entry name" value="P-loop containing nucleotide triphosphate hydrolases"/>
    <property type="match status" value="1"/>
</dbReference>
<dbReference type="GO" id="GO:0003677">
    <property type="term" value="F:DNA binding"/>
    <property type="evidence" value="ECO:0007669"/>
    <property type="project" value="UniProtKB-UniRule"/>
</dbReference>
<dbReference type="SMART" id="SM00862">
    <property type="entry name" value="Trans_reg_C"/>
    <property type="match status" value="1"/>
</dbReference>
<dbReference type="EMBL" id="BOPG01000093">
    <property type="protein sequence ID" value="GIJ63386.1"/>
    <property type="molecule type" value="Genomic_DNA"/>
</dbReference>
<dbReference type="Gene3D" id="1.10.10.10">
    <property type="entry name" value="Winged helix-like DNA-binding domain superfamily/Winged helix DNA-binding domain"/>
    <property type="match status" value="1"/>
</dbReference>
<accession>A0A8J4E6G2</accession>
<comment type="similarity">
    <text evidence="1">Belongs to the AfsR/DnrI/RedD regulatory family.</text>
</comment>
<dbReference type="SMART" id="SM00382">
    <property type="entry name" value="AAA"/>
    <property type="match status" value="1"/>
</dbReference>
<keyword evidence="4" id="KW-0804">Transcription</keyword>
<dbReference type="CDD" id="cd00383">
    <property type="entry name" value="trans_reg_C"/>
    <property type="match status" value="1"/>
</dbReference>
<dbReference type="GO" id="GO:0006355">
    <property type="term" value="P:regulation of DNA-templated transcription"/>
    <property type="evidence" value="ECO:0007669"/>
    <property type="project" value="InterPro"/>
</dbReference>
<dbReference type="Pfam" id="PF00931">
    <property type="entry name" value="NB-ARC"/>
    <property type="match status" value="1"/>
</dbReference>
<dbReference type="GO" id="GO:0000160">
    <property type="term" value="P:phosphorelay signal transduction system"/>
    <property type="evidence" value="ECO:0007669"/>
    <property type="project" value="InterPro"/>
</dbReference>
<evidence type="ECO:0000313" key="9">
    <source>
        <dbReference type="Proteomes" id="UP000612585"/>
    </source>
</evidence>
<dbReference type="CDD" id="cd15831">
    <property type="entry name" value="BTAD"/>
    <property type="match status" value="1"/>
</dbReference>
<dbReference type="InterPro" id="IPR016032">
    <property type="entry name" value="Sig_transdc_resp-reg_C-effctor"/>
</dbReference>
<dbReference type="SUPFAM" id="SSF46894">
    <property type="entry name" value="C-terminal effector domain of the bipartite response regulators"/>
    <property type="match status" value="1"/>
</dbReference>
<dbReference type="InterPro" id="IPR036388">
    <property type="entry name" value="WH-like_DNA-bd_sf"/>
</dbReference>
<evidence type="ECO:0000256" key="5">
    <source>
        <dbReference type="PROSITE-ProRule" id="PRU00339"/>
    </source>
</evidence>
<keyword evidence="9" id="KW-1185">Reference proteome</keyword>
<dbReference type="InterPro" id="IPR005158">
    <property type="entry name" value="BTAD"/>
</dbReference>
<evidence type="ECO:0000256" key="6">
    <source>
        <dbReference type="PROSITE-ProRule" id="PRU01091"/>
    </source>
</evidence>
<dbReference type="Proteomes" id="UP000612585">
    <property type="component" value="Unassembled WGS sequence"/>
</dbReference>
<dbReference type="Pfam" id="PF00486">
    <property type="entry name" value="Trans_reg_C"/>
    <property type="match status" value="1"/>
</dbReference>
<name>A0A8J4E6G2_9ACTN</name>
<reference evidence="8" key="1">
    <citation type="submission" date="2021-01" db="EMBL/GenBank/DDBJ databases">
        <title>Whole genome shotgun sequence of Virgisporangium aurantiacum NBRC 16421.</title>
        <authorList>
            <person name="Komaki H."/>
            <person name="Tamura T."/>
        </authorList>
    </citation>
    <scope>NUCLEOTIDE SEQUENCE</scope>
    <source>
        <strain evidence="8">NBRC 16421</strain>
    </source>
</reference>
<dbReference type="InterPro" id="IPR003593">
    <property type="entry name" value="AAA+_ATPase"/>
</dbReference>
<dbReference type="Pfam" id="PF13424">
    <property type="entry name" value="TPR_12"/>
    <property type="match status" value="2"/>
</dbReference>
<evidence type="ECO:0000313" key="8">
    <source>
        <dbReference type="EMBL" id="GIJ63386.1"/>
    </source>
</evidence>
<proteinExistence type="inferred from homology"/>
<evidence type="ECO:0000256" key="1">
    <source>
        <dbReference type="ARBA" id="ARBA00005820"/>
    </source>
</evidence>
<dbReference type="PRINTS" id="PR00364">
    <property type="entry name" value="DISEASERSIST"/>
</dbReference>
<feature type="repeat" description="TPR" evidence="5">
    <location>
        <begin position="834"/>
        <end position="867"/>
    </location>
</feature>
<dbReference type="SUPFAM" id="SSF48452">
    <property type="entry name" value="TPR-like"/>
    <property type="match status" value="3"/>
</dbReference>
<comment type="caution">
    <text evidence="8">The sequence shown here is derived from an EMBL/GenBank/DDBJ whole genome shotgun (WGS) entry which is preliminary data.</text>
</comment>
<dbReference type="InterPro" id="IPR011990">
    <property type="entry name" value="TPR-like_helical_dom_sf"/>
</dbReference>
<dbReference type="PROSITE" id="PS51755">
    <property type="entry name" value="OMPR_PHOB"/>
    <property type="match status" value="1"/>
</dbReference>
<dbReference type="Gene3D" id="1.25.40.10">
    <property type="entry name" value="Tetratricopeptide repeat domain"/>
    <property type="match status" value="2"/>
</dbReference>
<evidence type="ECO:0000256" key="4">
    <source>
        <dbReference type="ARBA" id="ARBA00023163"/>
    </source>
</evidence>
<feature type="domain" description="OmpR/PhoB-type" evidence="7">
    <location>
        <begin position="1"/>
        <end position="97"/>
    </location>
</feature>
<feature type="DNA-binding region" description="OmpR/PhoB-type" evidence="6">
    <location>
        <begin position="1"/>
        <end position="97"/>
    </location>
</feature>
<dbReference type="InterPro" id="IPR002182">
    <property type="entry name" value="NB-ARC"/>
</dbReference>
<evidence type="ECO:0000256" key="2">
    <source>
        <dbReference type="ARBA" id="ARBA00023015"/>
    </source>
</evidence>
<keyword evidence="5" id="KW-0802">TPR repeat</keyword>
<dbReference type="RefSeq" id="WP_204009746.1">
    <property type="nucleotide sequence ID" value="NZ_BOPG01000093.1"/>
</dbReference>
<dbReference type="SMART" id="SM00028">
    <property type="entry name" value="TPR"/>
    <property type="match status" value="5"/>
</dbReference>
<dbReference type="AlphaFoldDB" id="A0A8J4E6G2"/>